<evidence type="ECO:0000256" key="1">
    <source>
        <dbReference type="SAM" id="MobiDB-lite"/>
    </source>
</evidence>
<protein>
    <submittedName>
        <fullName evidence="2">Uncharacterized protein</fullName>
    </submittedName>
</protein>
<comment type="caution">
    <text evidence="2">The sequence shown here is derived from an EMBL/GenBank/DDBJ whole genome shotgun (WGS) entry which is preliminary data.</text>
</comment>
<name>A0A4R1P7R7_9GAMM</name>
<evidence type="ECO:0000313" key="3">
    <source>
        <dbReference type="Proteomes" id="UP000295169"/>
    </source>
</evidence>
<dbReference type="AlphaFoldDB" id="A0A4R1P7R7"/>
<reference evidence="2 3" key="1">
    <citation type="submission" date="2019-03" db="EMBL/GenBank/DDBJ databases">
        <title>Genomic Encyclopedia of Type Strains, Phase IV (KMG-IV): sequencing the most valuable type-strain genomes for metagenomic binning, comparative biology and taxonomic classification.</title>
        <authorList>
            <person name="Goeker M."/>
        </authorList>
    </citation>
    <scope>NUCLEOTIDE SEQUENCE [LARGE SCALE GENOMIC DNA]</scope>
    <source>
        <strain evidence="2 3">DSM 2286</strain>
    </source>
</reference>
<dbReference type="EMBL" id="SMMU01000040">
    <property type="protein sequence ID" value="TCL21532.1"/>
    <property type="molecule type" value="Genomic_DNA"/>
</dbReference>
<feature type="region of interest" description="Disordered" evidence="1">
    <location>
        <begin position="22"/>
        <end position="42"/>
    </location>
</feature>
<proteinExistence type="predicted"/>
<organism evidence="2 3">
    <name type="scientific">Azotobacter chroococcum</name>
    <dbReference type="NCBI Taxonomy" id="353"/>
    <lineage>
        <taxon>Bacteria</taxon>
        <taxon>Pseudomonadati</taxon>
        <taxon>Pseudomonadota</taxon>
        <taxon>Gammaproteobacteria</taxon>
        <taxon>Pseudomonadales</taxon>
        <taxon>Pseudomonadaceae</taxon>
        <taxon>Azotobacter</taxon>
    </lineage>
</organism>
<dbReference type="Proteomes" id="UP000295169">
    <property type="component" value="Unassembled WGS sequence"/>
</dbReference>
<gene>
    <name evidence="2" type="ORF">EV691_1406</name>
</gene>
<sequence length="134" mass="14678">MKNFGAPALALTLRLPTFDSPHAAEASREIEEQTTGKSPGGMNGMLIGALFGGEAQEASGRPVPHRVLFLPSAPVPPARVPVPSVGLRIDRHDYGYAFLIWINESSFFWRNSDKRLSATRHFVANRAGERKLSH</sequence>
<evidence type="ECO:0000313" key="2">
    <source>
        <dbReference type="EMBL" id="TCL21532.1"/>
    </source>
</evidence>
<accession>A0A4R1P7R7</accession>
<dbReference type="RefSeq" id="WP_207390243.1">
    <property type="nucleotide sequence ID" value="NZ_JBHLST010000105.1"/>
</dbReference>